<dbReference type="Proteomes" id="UP001597526">
    <property type="component" value="Unassembled WGS sequence"/>
</dbReference>
<sequence length="179" mass="21142">MRVSLFLLVVLFSANNYCQKVKFRNGVFIDSLQLNSKINYSDSILITFEGDTHLVNYFLDLESKIRKRAKKGYSKNFIYFDYNLISFSPLNDDLIKIPKNNYNKEDFNYMMTISLSEVKGWDYNLGYKRKQSYRINFSIENPINAAQVGFLSFDVKTYYTILKENKTLVNILFNNLFEL</sequence>
<comment type="caution">
    <text evidence="1">The sequence shown here is derived from an EMBL/GenBank/DDBJ whole genome shotgun (WGS) entry which is preliminary data.</text>
</comment>
<dbReference type="EMBL" id="JBHULB010000076">
    <property type="protein sequence ID" value="MFD2588239.1"/>
    <property type="molecule type" value="Genomic_DNA"/>
</dbReference>
<gene>
    <name evidence="1" type="ORF">ACFSQJ_14965</name>
</gene>
<organism evidence="1 2">
    <name type="scientific">Croceitalea marina</name>
    <dbReference type="NCBI Taxonomy" id="1775166"/>
    <lineage>
        <taxon>Bacteria</taxon>
        <taxon>Pseudomonadati</taxon>
        <taxon>Bacteroidota</taxon>
        <taxon>Flavobacteriia</taxon>
        <taxon>Flavobacteriales</taxon>
        <taxon>Flavobacteriaceae</taxon>
        <taxon>Croceitalea</taxon>
    </lineage>
</organism>
<name>A0ABW5MZA1_9FLAO</name>
<keyword evidence="2" id="KW-1185">Reference proteome</keyword>
<evidence type="ECO:0000313" key="2">
    <source>
        <dbReference type="Proteomes" id="UP001597526"/>
    </source>
</evidence>
<reference evidence="2" key="1">
    <citation type="journal article" date="2019" name="Int. J. Syst. Evol. Microbiol.">
        <title>The Global Catalogue of Microorganisms (GCM) 10K type strain sequencing project: providing services to taxonomists for standard genome sequencing and annotation.</title>
        <authorList>
            <consortium name="The Broad Institute Genomics Platform"/>
            <consortium name="The Broad Institute Genome Sequencing Center for Infectious Disease"/>
            <person name="Wu L."/>
            <person name="Ma J."/>
        </authorList>
    </citation>
    <scope>NUCLEOTIDE SEQUENCE [LARGE SCALE GENOMIC DNA]</scope>
    <source>
        <strain evidence="2">KCTC 52368</strain>
    </source>
</reference>
<proteinExistence type="predicted"/>
<dbReference type="RefSeq" id="WP_377767767.1">
    <property type="nucleotide sequence ID" value="NZ_JBHULB010000076.1"/>
</dbReference>
<protein>
    <submittedName>
        <fullName evidence="1">Uncharacterized protein</fullName>
    </submittedName>
</protein>
<accession>A0ABW5MZA1</accession>
<evidence type="ECO:0000313" key="1">
    <source>
        <dbReference type="EMBL" id="MFD2588239.1"/>
    </source>
</evidence>